<evidence type="ECO:0000256" key="1">
    <source>
        <dbReference type="SAM" id="MobiDB-lite"/>
    </source>
</evidence>
<sequence>MNSFGQEHSLQHSASSDKQSDMSRRSSLLKKILSHSGGNPFNSRTTRVSISQMDNRRKLIHQVGRVESDGKLSVFLFHPHPLSSTDGIKKQP</sequence>
<proteinExistence type="predicted"/>
<protein>
    <submittedName>
        <fullName evidence="2">Uncharacterized protein</fullName>
    </submittedName>
</protein>
<evidence type="ECO:0000313" key="2">
    <source>
        <dbReference type="EMBL" id="GIX85544.1"/>
    </source>
</evidence>
<feature type="compositionally biased region" description="Polar residues" evidence="1">
    <location>
        <begin position="1"/>
        <end position="17"/>
    </location>
</feature>
<dbReference type="AlphaFoldDB" id="A0AAV4NPR9"/>
<accession>A0AAV4NPR9</accession>
<feature type="compositionally biased region" description="Polar residues" evidence="1">
    <location>
        <begin position="37"/>
        <end position="47"/>
    </location>
</feature>
<evidence type="ECO:0000313" key="3">
    <source>
        <dbReference type="Proteomes" id="UP001054945"/>
    </source>
</evidence>
<name>A0AAV4NPR9_CAEEX</name>
<organism evidence="2 3">
    <name type="scientific">Caerostris extrusa</name>
    <name type="common">Bark spider</name>
    <name type="synonym">Caerostris bankana</name>
    <dbReference type="NCBI Taxonomy" id="172846"/>
    <lineage>
        <taxon>Eukaryota</taxon>
        <taxon>Metazoa</taxon>
        <taxon>Ecdysozoa</taxon>
        <taxon>Arthropoda</taxon>
        <taxon>Chelicerata</taxon>
        <taxon>Arachnida</taxon>
        <taxon>Araneae</taxon>
        <taxon>Araneomorphae</taxon>
        <taxon>Entelegynae</taxon>
        <taxon>Araneoidea</taxon>
        <taxon>Araneidae</taxon>
        <taxon>Caerostris</taxon>
    </lineage>
</organism>
<feature type="compositionally biased region" description="Low complexity" evidence="1">
    <location>
        <begin position="25"/>
        <end position="36"/>
    </location>
</feature>
<dbReference type="Proteomes" id="UP001054945">
    <property type="component" value="Unassembled WGS sequence"/>
</dbReference>
<gene>
    <name evidence="2" type="ORF">CEXT_222761</name>
</gene>
<comment type="caution">
    <text evidence="2">The sequence shown here is derived from an EMBL/GenBank/DDBJ whole genome shotgun (WGS) entry which is preliminary data.</text>
</comment>
<feature type="region of interest" description="Disordered" evidence="1">
    <location>
        <begin position="1"/>
        <end position="47"/>
    </location>
</feature>
<keyword evidence="3" id="KW-1185">Reference proteome</keyword>
<dbReference type="EMBL" id="BPLR01021072">
    <property type="protein sequence ID" value="GIX85544.1"/>
    <property type="molecule type" value="Genomic_DNA"/>
</dbReference>
<reference evidence="2 3" key="1">
    <citation type="submission" date="2021-06" db="EMBL/GenBank/DDBJ databases">
        <title>Caerostris extrusa draft genome.</title>
        <authorList>
            <person name="Kono N."/>
            <person name="Arakawa K."/>
        </authorList>
    </citation>
    <scope>NUCLEOTIDE SEQUENCE [LARGE SCALE GENOMIC DNA]</scope>
</reference>